<evidence type="ECO:0000256" key="1">
    <source>
        <dbReference type="ARBA" id="ARBA00004141"/>
    </source>
</evidence>
<name>A0A5N6U1A8_ASPAV</name>
<dbReference type="Proteomes" id="UP000325780">
    <property type="component" value="Unassembled WGS sequence"/>
</dbReference>
<protein>
    <submittedName>
        <fullName evidence="7">Amino acid/polyamine transporter I</fullName>
    </submittedName>
</protein>
<dbReference type="EMBL" id="ML742054">
    <property type="protein sequence ID" value="KAE8152385.1"/>
    <property type="molecule type" value="Genomic_DNA"/>
</dbReference>
<keyword evidence="5 6" id="KW-0472">Membrane</keyword>
<reference evidence="7 8" key="1">
    <citation type="submission" date="2019-04" db="EMBL/GenBank/DDBJ databases">
        <title>Friends and foes A comparative genomics study of 23 Aspergillus species from section Flavi.</title>
        <authorList>
            <consortium name="DOE Joint Genome Institute"/>
            <person name="Kjaerbolling I."/>
            <person name="Vesth T."/>
            <person name="Frisvad J.C."/>
            <person name="Nybo J.L."/>
            <person name="Theobald S."/>
            <person name="Kildgaard S."/>
            <person name="Isbrandt T."/>
            <person name="Kuo A."/>
            <person name="Sato A."/>
            <person name="Lyhne E.K."/>
            <person name="Kogle M.E."/>
            <person name="Wiebenga A."/>
            <person name="Kun R.S."/>
            <person name="Lubbers R.J."/>
            <person name="Makela M.R."/>
            <person name="Barry K."/>
            <person name="Chovatia M."/>
            <person name="Clum A."/>
            <person name="Daum C."/>
            <person name="Haridas S."/>
            <person name="He G."/>
            <person name="LaButti K."/>
            <person name="Lipzen A."/>
            <person name="Mondo S."/>
            <person name="Riley R."/>
            <person name="Salamov A."/>
            <person name="Simmons B.A."/>
            <person name="Magnuson J.K."/>
            <person name="Henrissat B."/>
            <person name="Mortensen U.H."/>
            <person name="Larsen T.O."/>
            <person name="Devries R.P."/>
            <person name="Grigoriev I.V."/>
            <person name="Machida M."/>
            <person name="Baker S.E."/>
            <person name="Andersen M.R."/>
        </authorList>
    </citation>
    <scope>NUCLEOTIDE SEQUENCE [LARGE SCALE GENOMIC DNA]</scope>
    <source>
        <strain evidence="7 8">IBT 18842</strain>
    </source>
</reference>
<feature type="transmembrane region" description="Helical" evidence="6">
    <location>
        <begin position="77"/>
        <end position="104"/>
    </location>
</feature>
<feature type="transmembrane region" description="Helical" evidence="6">
    <location>
        <begin position="124"/>
        <end position="147"/>
    </location>
</feature>
<dbReference type="PIRSF" id="PIRSF006060">
    <property type="entry name" value="AA_transporter"/>
    <property type="match status" value="1"/>
</dbReference>
<feature type="transmembrane region" description="Helical" evidence="6">
    <location>
        <begin position="277"/>
        <end position="301"/>
    </location>
</feature>
<dbReference type="Pfam" id="PF13520">
    <property type="entry name" value="AA_permease_2"/>
    <property type="match status" value="1"/>
</dbReference>
<evidence type="ECO:0000256" key="4">
    <source>
        <dbReference type="ARBA" id="ARBA00022989"/>
    </source>
</evidence>
<dbReference type="InterPro" id="IPR002293">
    <property type="entry name" value="AA/rel_permease1"/>
</dbReference>
<accession>A0A5N6U1A8</accession>
<feature type="transmembrane region" description="Helical" evidence="6">
    <location>
        <begin position="168"/>
        <end position="188"/>
    </location>
</feature>
<keyword evidence="3 6" id="KW-0812">Transmembrane</keyword>
<feature type="transmembrane region" description="Helical" evidence="6">
    <location>
        <begin position="327"/>
        <end position="345"/>
    </location>
</feature>
<organism evidence="7 8">
    <name type="scientific">Aspergillus avenaceus</name>
    <dbReference type="NCBI Taxonomy" id="36643"/>
    <lineage>
        <taxon>Eukaryota</taxon>
        <taxon>Fungi</taxon>
        <taxon>Dikarya</taxon>
        <taxon>Ascomycota</taxon>
        <taxon>Pezizomycotina</taxon>
        <taxon>Eurotiomycetes</taxon>
        <taxon>Eurotiomycetidae</taxon>
        <taxon>Eurotiales</taxon>
        <taxon>Aspergillaceae</taxon>
        <taxon>Aspergillus</taxon>
        <taxon>Aspergillus subgen. Circumdati</taxon>
    </lineage>
</organism>
<keyword evidence="4 6" id="KW-1133">Transmembrane helix</keyword>
<feature type="transmembrane region" description="Helical" evidence="6">
    <location>
        <begin position="482"/>
        <end position="501"/>
    </location>
</feature>
<sequence length="520" mass="56739">MSNWHLAAKENEMEKKGVEEAGGIEVSADMEILGVTQLIERNIGVSQIICGGWNICNSWAGIVGTLAIGITQGGIVLLLYGIIATFITVGCCVGTLAELASVYPTAGGQYHWTSILSPKRFSGILSYCCGAINIFSWISISAGVTILPAEFIIGMIIYNHPGYEPQTWHYFLIYQASNLFIVCYNIFALRRTSWIHDLGFVVSISSFLVILITCLARSHPKQSTEFVWTTFINESGWSSSGVAFLTGLINPHYIYAGIDGAIHLAEECNNASLAVPYALFSTLFIGLVTSLAFIIAMLYGLTDMTSVIETKTGVPIYEMWVQATKSIGAATAFACVLTVIAFFALNGCQQTASRLTWAFARDDALVLSKYLVRIHDRFKVPVVTLLANSAVVFVIGCIYLASSTAFNALTGTGLILQQVSFAFPAALLLYRRRSAMYLPPKRRFNLGAFGWVANVVTIAFGIVTLIFYNFPSEMPVDAGNMNYSSVVNGIMAIFSLVNWFVHARSHYHGPRLPADIIAQS</sequence>
<evidence type="ECO:0000256" key="5">
    <source>
        <dbReference type="ARBA" id="ARBA00023136"/>
    </source>
</evidence>
<dbReference type="GO" id="GO:0016020">
    <property type="term" value="C:membrane"/>
    <property type="evidence" value="ECO:0007669"/>
    <property type="project" value="UniProtKB-SubCell"/>
</dbReference>
<dbReference type="AlphaFoldDB" id="A0A5N6U1A8"/>
<dbReference type="Gene3D" id="1.20.1740.10">
    <property type="entry name" value="Amino acid/polyamine transporter I"/>
    <property type="match status" value="1"/>
</dbReference>
<keyword evidence="2" id="KW-0813">Transport</keyword>
<dbReference type="PANTHER" id="PTHR45649">
    <property type="entry name" value="AMINO-ACID PERMEASE BAT1"/>
    <property type="match status" value="1"/>
</dbReference>
<feature type="transmembrane region" description="Helical" evidence="6">
    <location>
        <begin position="451"/>
        <end position="470"/>
    </location>
</feature>
<evidence type="ECO:0000313" key="8">
    <source>
        <dbReference type="Proteomes" id="UP000325780"/>
    </source>
</evidence>
<keyword evidence="8" id="KW-1185">Reference proteome</keyword>
<feature type="transmembrane region" description="Helical" evidence="6">
    <location>
        <begin position="194"/>
        <end position="216"/>
    </location>
</feature>
<evidence type="ECO:0000256" key="2">
    <source>
        <dbReference type="ARBA" id="ARBA00022448"/>
    </source>
</evidence>
<dbReference type="PANTHER" id="PTHR45649:SF19">
    <property type="entry name" value="TRANSPORTER, PUTATIVE (EUROFUNG)-RELATED"/>
    <property type="match status" value="1"/>
</dbReference>
<feature type="transmembrane region" description="Helical" evidence="6">
    <location>
        <begin position="408"/>
        <end position="430"/>
    </location>
</feature>
<feature type="transmembrane region" description="Helical" evidence="6">
    <location>
        <begin position="380"/>
        <end position="402"/>
    </location>
</feature>
<evidence type="ECO:0000256" key="3">
    <source>
        <dbReference type="ARBA" id="ARBA00022692"/>
    </source>
</evidence>
<gene>
    <name evidence="7" type="ORF">BDV25DRAFT_170518</name>
</gene>
<dbReference type="OrthoDB" id="4476201at2759"/>
<proteinExistence type="predicted"/>
<evidence type="ECO:0000313" key="7">
    <source>
        <dbReference type="EMBL" id="KAE8152385.1"/>
    </source>
</evidence>
<comment type="subcellular location">
    <subcellularLocation>
        <location evidence="1">Membrane</location>
        <topology evidence="1">Multi-pass membrane protein</topology>
    </subcellularLocation>
</comment>
<evidence type="ECO:0000256" key="6">
    <source>
        <dbReference type="SAM" id="Phobius"/>
    </source>
</evidence>
<dbReference type="GO" id="GO:0022857">
    <property type="term" value="F:transmembrane transporter activity"/>
    <property type="evidence" value="ECO:0007669"/>
    <property type="project" value="InterPro"/>
</dbReference>